<evidence type="ECO:0000313" key="2">
    <source>
        <dbReference type="Proteomes" id="UP001283361"/>
    </source>
</evidence>
<comment type="caution">
    <text evidence="1">The sequence shown here is derived from an EMBL/GenBank/DDBJ whole genome shotgun (WGS) entry which is preliminary data.</text>
</comment>
<sequence>MLILEDDRPNSGKSFHEITLGKATSDAMTARDNVPIRTCLHQALALTHKSPGLLENGGCLQQRLLPVLRGGSGDGDLVHVLPDLQEKLGGGGGCVGHFVSIIVRLVPIVWQDSPP</sequence>
<dbReference type="Proteomes" id="UP001283361">
    <property type="component" value="Unassembled WGS sequence"/>
</dbReference>
<reference evidence="1" key="1">
    <citation type="journal article" date="2023" name="G3 (Bethesda)">
        <title>A reference genome for the long-term kleptoplast-retaining sea slug Elysia crispata morphotype clarki.</title>
        <authorList>
            <person name="Eastman K.E."/>
            <person name="Pendleton A.L."/>
            <person name="Shaikh M.A."/>
            <person name="Suttiyut T."/>
            <person name="Ogas R."/>
            <person name="Tomko P."/>
            <person name="Gavelis G."/>
            <person name="Widhalm J.R."/>
            <person name="Wisecaver J.H."/>
        </authorList>
    </citation>
    <scope>NUCLEOTIDE SEQUENCE</scope>
    <source>
        <strain evidence="1">ECLA1</strain>
    </source>
</reference>
<dbReference type="AlphaFoldDB" id="A0AAE1CJI7"/>
<proteinExistence type="predicted"/>
<keyword evidence="2" id="KW-1185">Reference proteome</keyword>
<organism evidence="1 2">
    <name type="scientific">Elysia crispata</name>
    <name type="common">lettuce slug</name>
    <dbReference type="NCBI Taxonomy" id="231223"/>
    <lineage>
        <taxon>Eukaryota</taxon>
        <taxon>Metazoa</taxon>
        <taxon>Spiralia</taxon>
        <taxon>Lophotrochozoa</taxon>
        <taxon>Mollusca</taxon>
        <taxon>Gastropoda</taxon>
        <taxon>Heterobranchia</taxon>
        <taxon>Euthyneura</taxon>
        <taxon>Panpulmonata</taxon>
        <taxon>Sacoglossa</taxon>
        <taxon>Placobranchoidea</taxon>
        <taxon>Plakobranchidae</taxon>
        <taxon>Elysia</taxon>
    </lineage>
</organism>
<accession>A0AAE1CJI7</accession>
<gene>
    <name evidence="1" type="ORF">RRG08_028705</name>
</gene>
<name>A0AAE1CJI7_9GAST</name>
<evidence type="ECO:0000313" key="1">
    <source>
        <dbReference type="EMBL" id="KAK3698850.1"/>
    </source>
</evidence>
<dbReference type="EMBL" id="JAWDGP010007966">
    <property type="protein sequence ID" value="KAK3698850.1"/>
    <property type="molecule type" value="Genomic_DNA"/>
</dbReference>
<protein>
    <submittedName>
        <fullName evidence="1">Uncharacterized protein</fullName>
    </submittedName>
</protein>